<dbReference type="GO" id="GO:0005737">
    <property type="term" value="C:cytoplasm"/>
    <property type="evidence" value="ECO:0007669"/>
    <property type="project" value="UniProtKB-ARBA"/>
</dbReference>
<proteinExistence type="inferred from homology"/>
<reference evidence="3 4" key="1">
    <citation type="submission" date="2018-06" db="EMBL/GenBank/DDBJ databases">
        <title>Genomic Encyclopedia of Type Strains, Phase IV (KMG-IV): sequencing the most valuable type-strain genomes for metagenomic binning, comparative biology and taxonomic classification.</title>
        <authorList>
            <person name="Goeker M."/>
        </authorList>
    </citation>
    <scope>NUCLEOTIDE SEQUENCE [LARGE SCALE GENOMIC DNA]</scope>
    <source>
        <strain evidence="3 4">DSM 30166</strain>
    </source>
</reference>
<dbReference type="EMBL" id="QNRY01000012">
    <property type="protein sequence ID" value="RBP63211.1"/>
    <property type="molecule type" value="Genomic_DNA"/>
</dbReference>
<evidence type="ECO:0000313" key="3">
    <source>
        <dbReference type="EMBL" id="RBP63211.1"/>
    </source>
</evidence>
<comment type="caution">
    <text evidence="3">The sequence shown here is derived from an EMBL/GenBank/DDBJ whole genome shotgun (WGS) entry which is preliminary data.</text>
</comment>
<sequence length="47" mass="5124">MNDSEFHQLADKLMLQLEETLDQFAGDADASGLAGDQSRRLSLQLSG</sequence>
<name>A0A366I4P8_9GAMM</name>
<dbReference type="PROSITE" id="PS50810">
    <property type="entry name" value="FRATAXIN_2"/>
    <property type="match status" value="1"/>
</dbReference>
<organism evidence="3 4">
    <name type="scientific">Brenneria salicis ATCC 15712 = DSM 30166</name>
    <dbReference type="NCBI Taxonomy" id="714314"/>
    <lineage>
        <taxon>Bacteria</taxon>
        <taxon>Pseudomonadati</taxon>
        <taxon>Pseudomonadota</taxon>
        <taxon>Gammaproteobacteria</taxon>
        <taxon>Enterobacterales</taxon>
        <taxon>Pectobacteriaceae</taxon>
        <taxon>Brenneria</taxon>
    </lineage>
</organism>
<protein>
    <submittedName>
        <fullName evidence="3">Uncharacterized protein</fullName>
    </submittedName>
</protein>
<keyword evidence="4" id="KW-1185">Reference proteome</keyword>
<dbReference type="Proteomes" id="UP000253046">
    <property type="component" value="Unassembled WGS sequence"/>
</dbReference>
<evidence type="ECO:0000313" key="4">
    <source>
        <dbReference type="Proteomes" id="UP000253046"/>
    </source>
</evidence>
<dbReference type="SUPFAM" id="SSF55387">
    <property type="entry name" value="Frataxin/Nqo15-like"/>
    <property type="match status" value="1"/>
</dbReference>
<dbReference type="InterPro" id="IPR036524">
    <property type="entry name" value="Frataxin/CyaY_sf"/>
</dbReference>
<accession>A0A366I4P8</accession>
<evidence type="ECO:0000256" key="1">
    <source>
        <dbReference type="ARBA" id="ARBA00008183"/>
    </source>
</evidence>
<dbReference type="InterPro" id="IPR002908">
    <property type="entry name" value="Frataxin/CyaY"/>
</dbReference>
<keyword evidence="2" id="KW-0408">Iron</keyword>
<evidence type="ECO:0000256" key="2">
    <source>
        <dbReference type="ARBA" id="ARBA00023004"/>
    </source>
</evidence>
<dbReference type="GO" id="GO:0008199">
    <property type="term" value="F:ferric iron binding"/>
    <property type="evidence" value="ECO:0007669"/>
    <property type="project" value="InterPro"/>
</dbReference>
<dbReference type="GO" id="GO:0016226">
    <property type="term" value="P:iron-sulfur cluster assembly"/>
    <property type="evidence" value="ECO:0007669"/>
    <property type="project" value="InterPro"/>
</dbReference>
<gene>
    <name evidence="3" type="ORF">DES54_11229</name>
</gene>
<dbReference type="AlphaFoldDB" id="A0A366I4P8"/>
<comment type="similarity">
    <text evidence="1">Belongs to the frataxin family.</text>
</comment>